<dbReference type="AlphaFoldDB" id="U1N9X0"/>
<dbReference type="HOGENOM" id="CLU_1901899_0_0_2"/>
<protein>
    <submittedName>
        <fullName evidence="2">Uncharacterized protein</fullName>
    </submittedName>
</protein>
<proteinExistence type="predicted"/>
<sequence>MPPTELSGMCGRNSLFIDQADLEARFDAEVVTDGGYTPRYNIAPGDADRSRAYLAEKNRLLNERVGELEATLEQKTERIQALEAEIERLTDELTARDGETEQSHKEDSGTAGETGDGSEPASLLRRFFGGRSE</sequence>
<dbReference type="STRING" id="1238425.J07HQW2_00048"/>
<evidence type="ECO:0000313" key="3">
    <source>
        <dbReference type="Proteomes" id="UP000030710"/>
    </source>
</evidence>
<organism evidence="2 3">
    <name type="scientific">Haloquadratum walsbyi J07HQW2</name>
    <dbReference type="NCBI Taxonomy" id="1238425"/>
    <lineage>
        <taxon>Archaea</taxon>
        <taxon>Methanobacteriati</taxon>
        <taxon>Methanobacteriota</taxon>
        <taxon>Stenosarchaea group</taxon>
        <taxon>Halobacteria</taxon>
        <taxon>Halobacteriales</taxon>
        <taxon>Haloferacaceae</taxon>
        <taxon>Haloquadratum</taxon>
    </lineage>
</organism>
<accession>U1N9X0</accession>
<evidence type="ECO:0000313" key="2">
    <source>
        <dbReference type="EMBL" id="ERG93615.1"/>
    </source>
</evidence>
<feature type="region of interest" description="Disordered" evidence="1">
    <location>
        <begin position="89"/>
        <end position="133"/>
    </location>
</feature>
<dbReference type="eggNOG" id="arCOG06276">
    <property type="taxonomic scope" value="Archaea"/>
</dbReference>
<name>U1N9X0_9EURY</name>
<dbReference type="EMBL" id="KE356561">
    <property type="protein sequence ID" value="ERG93615.1"/>
    <property type="molecule type" value="Genomic_DNA"/>
</dbReference>
<feature type="compositionally biased region" description="Basic and acidic residues" evidence="1">
    <location>
        <begin position="89"/>
        <end position="108"/>
    </location>
</feature>
<reference evidence="2 3" key="1">
    <citation type="journal article" date="2013" name="PLoS ONE">
        <title>Assembly-driven community genomics of a hypersaline microbial ecosystem.</title>
        <authorList>
            <person name="Podell S."/>
            <person name="Ugalde J.A."/>
            <person name="Narasingarao P."/>
            <person name="Banfield J.F."/>
            <person name="Heidelberg K.B."/>
            <person name="Allen E.E."/>
        </authorList>
    </citation>
    <scope>NUCLEOTIDE SEQUENCE [LARGE SCALE GENOMIC DNA]</scope>
    <source>
        <strain evidence="3">J07HQW2</strain>
    </source>
</reference>
<evidence type="ECO:0000256" key="1">
    <source>
        <dbReference type="SAM" id="MobiDB-lite"/>
    </source>
</evidence>
<dbReference type="Proteomes" id="UP000030710">
    <property type="component" value="Unassembled WGS sequence"/>
</dbReference>
<dbReference type="eggNOG" id="arCOG02783">
    <property type="taxonomic scope" value="Archaea"/>
</dbReference>
<gene>
    <name evidence="2" type="ORF">J07HQW2_00048</name>
</gene>